<evidence type="ECO:0000256" key="1">
    <source>
        <dbReference type="SAM" id="MobiDB-lite"/>
    </source>
</evidence>
<feature type="region of interest" description="Disordered" evidence="1">
    <location>
        <begin position="27"/>
        <end position="52"/>
    </location>
</feature>
<gene>
    <name evidence="2" type="ORF">HPP92_018363</name>
</gene>
<accession>A0A835Q8N3</accession>
<sequence length="82" mass="9272">MWRAVFLSWNRWRGTVVNEFDLGFDGADGKGGKKAKEKLKRSCCPSPQGKTLRREPKSYELSLRIARKRQPTSTFSSDGAPP</sequence>
<proteinExistence type="predicted"/>
<organism evidence="2 3">
    <name type="scientific">Vanilla planifolia</name>
    <name type="common">Vanilla</name>
    <dbReference type="NCBI Taxonomy" id="51239"/>
    <lineage>
        <taxon>Eukaryota</taxon>
        <taxon>Viridiplantae</taxon>
        <taxon>Streptophyta</taxon>
        <taxon>Embryophyta</taxon>
        <taxon>Tracheophyta</taxon>
        <taxon>Spermatophyta</taxon>
        <taxon>Magnoliopsida</taxon>
        <taxon>Liliopsida</taxon>
        <taxon>Asparagales</taxon>
        <taxon>Orchidaceae</taxon>
        <taxon>Vanilloideae</taxon>
        <taxon>Vanilleae</taxon>
        <taxon>Vanilla</taxon>
    </lineage>
</organism>
<comment type="caution">
    <text evidence="2">The sequence shown here is derived from an EMBL/GenBank/DDBJ whole genome shotgun (WGS) entry which is preliminary data.</text>
</comment>
<evidence type="ECO:0000313" key="3">
    <source>
        <dbReference type="Proteomes" id="UP000636800"/>
    </source>
</evidence>
<protein>
    <submittedName>
        <fullName evidence="2">Uncharacterized protein</fullName>
    </submittedName>
</protein>
<dbReference type="Proteomes" id="UP000636800">
    <property type="component" value="Unassembled WGS sequence"/>
</dbReference>
<keyword evidence="3" id="KW-1185">Reference proteome</keyword>
<feature type="compositionally biased region" description="Basic residues" evidence="1">
    <location>
        <begin position="32"/>
        <end position="41"/>
    </location>
</feature>
<evidence type="ECO:0000313" key="2">
    <source>
        <dbReference type="EMBL" id="KAG0466783.1"/>
    </source>
</evidence>
<reference evidence="2 3" key="1">
    <citation type="journal article" date="2020" name="Nat. Food">
        <title>A phased Vanilla planifolia genome enables genetic improvement of flavour and production.</title>
        <authorList>
            <person name="Hasing T."/>
            <person name="Tang H."/>
            <person name="Brym M."/>
            <person name="Khazi F."/>
            <person name="Huang T."/>
            <person name="Chambers A.H."/>
        </authorList>
    </citation>
    <scope>NUCLEOTIDE SEQUENCE [LARGE SCALE GENOMIC DNA]</scope>
    <source>
        <tissue evidence="2">Leaf</tissue>
    </source>
</reference>
<name>A0A835Q8N3_VANPL</name>
<dbReference type="AlphaFoldDB" id="A0A835Q8N3"/>
<dbReference type="EMBL" id="JADCNL010000009">
    <property type="protein sequence ID" value="KAG0466783.1"/>
    <property type="molecule type" value="Genomic_DNA"/>
</dbReference>